<dbReference type="AlphaFoldDB" id="A0A914SD43"/>
<proteinExistence type="predicted"/>
<dbReference type="WBParaSite" id="PEQ_0001198601-mRNA-1">
    <property type="protein sequence ID" value="PEQ_0001198601-mRNA-1"/>
    <property type="gene ID" value="PEQ_0001198601"/>
</dbReference>
<protein>
    <submittedName>
        <fullName evidence="3">Uncharacterized protein</fullName>
    </submittedName>
</protein>
<dbReference type="Proteomes" id="UP000887564">
    <property type="component" value="Unplaced"/>
</dbReference>
<feature type="transmembrane region" description="Helical" evidence="1">
    <location>
        <begin position="26"/>
        <end position="48"/>
    </location>
</feature>
<keyword evidence="2" id="KW-1185">Reference proteome</keyword>
<name>A0A914SD43_PAREQ</name>
<evidence type="ECO:0000313" key="2">
    <source>
        <dbReference type="Proteomes" id="UP000887564"/>
    </source>
</evidence>
<accession>A0A914SD43</accession>
<evidence type="ECO:0000256" key="1">
    <source>
        <dbReference type="SAM" id="Phobius"/>
    </source>
</evidence>
<organism evidence="2 3">
    <name type="scientific">Parascaris equorum</name>
    <name type="common">Equine roundworm</name>
    <dbReference type="NCBI Taxonomy" id="6256"/>
    <lineage>
        <taxon>Eukaryota</taxon>
        <taxon>Metazoa</taxon>
        <taxon>Ecdysozoa</taxon>
        <taxon>Nematoda</taxon>
        <taxon>Chromadorea</taxon>
        <taxon>Rhabditida</taxon>
        <taxon>Spirurina</taxon>
        <taxon>Ascaridomorpha</taxon>
        <taxon>Ascaridoidea</taxon>
        <taxon>Ascarididae</taxon>
        <taxon>Parascaris</taxon>
    </lineage>
</organism>
<sequence>MFLSQVCLGTSLTQTHAPSLSPSFELMIPMVMFFVVLCLIVSACCYHFSSRRSATTQNASFAPLPLNTSAEARVLLPAHPDGTQVEVCLAFMLLYL</sequence>
<reference evidence="3" key="1">
    <citation type="submission" date="2022-11" db="UniProtKB">
        <authorList>
            <consortium name="WormBaseParasite"/>
        </authorList>
    </citation>
    <scope>IDENTIFICATION</scope>
</reference>
<keyword evidence="1" id="KW-0472">Membrane</keyword>
<evidence type="ECO:0000313" key="3">
    <source>
        <dbReference type="WBParaSite" id="PEQ_0001198601-mRNA-1"/>
    </source>
</evidence>
<keyword evidence="1" id="KW-1133">Transmembrane helix</keyword>
<keyword evidence="1" id="KW-0812">Transmembrane</keyword>